<name>A0AAD5TL48_9FUNG</name>
<evidence type="ECO:0000313" key="2">
    <source>
        <dbReference type="Proteomes" id="UP001212152"/>
    </source>
</evidence>
<reference evidence="1" key="1">
    <citation type="submission" date="2020-05" db="EMBL/GenBank/DDBJ databases">
        <title>Phylogenomic resolution of chytrid fungi.</title>
        <authorList>
            <person name="Stajich J.E."/>
            <person name="Amses K."/>
            <person name="Simmons R."/>
            <person name="Seto K."/>
            <person name="Myers J."/>
            <person name="Bonds A."/>
            <person name="Quandt C.A."/>
            <person name="Barry K."/>
            <person name="Liu P."/>
            <person name="Grigoriev I."/>
            <person name="Longcore J.E."/>
            <person name="James T.Y."/>
        </authorList>
    </citation>
    <scope>NUCLEOTIDE SEQUENCE</scope>
    <source>
        <strain evidence="1">JEL0379</strain>
    </source>
</reference>
<protein>
    <recommendedName>
        <fullName evidence="3">DUF2855 family protein</fullName>
    </recommendedName>
</protein>
<sequence>MASSQTNVEMWVEQADISKIAFKKAPIRALDENEILCRIDSFGLSANNVTYAALGKSFRYFEFFPVVGGKGDAAKYGKVPVWGVATITKSRHPSIKTGERIYGYLPLAQYHIIKVSPSGLTPSFFYTLRDHLPEDRKVYNQYFRVTGDPFYDPKKEGEMMLFRPLYWTSFFLSDYLNEKKHFGAKSVVISSASSKTSFCFAWMSKQRGLSTIGLTSQGNVAFVKSLGFYDSVLTYEQLGQIPAQDSLYVDMSGSKSLARKVHDQLGSNLKRAISVGLANTGESRGTFPEGTELFFAPPWMKQRQEELRGTLLQLMIKSWAEAMAKVDDWVKVKRLSGTENVAKTWETMAKGRTPPDIGYVLTLSDSATGQSKL</sequence>
<dbReference type="Pfam" id="PF11017">
    <property type="entry name" value="DUF2855"/>
    <property type="match status" value="1"/>
</dbReference>
<evidence type="ECO:0000313" key="1">
    <source>
        <dbReference type="EMBL" id="KAJ3178466.1"/>
    </source>
</evidence>
<dbReference type="InterPro" id="IPR021276">
    <property type="entry name" value="DUF2855"/>
</dbReference>
<dbReference type="Gene3D" id="3.40.50.720">
    <property type="entry name" value="NAD(P)-binding Rossmann-like Domain"/>
    <property type="match status" value="1"/>
</dbReference>
<accession>A0AAD5TL48</accession>
<proteinExistence type="predicted"/>
<dbReference type="Proteomes" id="UP001212152">
    <property type="component" value="Unassembled WGS sequence"/>
</dbReference>
<dbReference type="EMBL" id="JADGJQ010000026">
    <property type="protein sequence ID" value="KAJ3178466.1"/>
    <property type="molecule type" value="Genomic_DNA"/>
</dbReference>
<dbReference type="Gene3D" id="3.90.180.10">
    <property type="entry name" value="Medium-chain alcohol dehydrogenases, catalytic domain"/>
    <property type="match status" value="1"/>
</dbReference>
<dbReference type="AlphaFoldDB" id="A0AAD5TL48"/>
<organism evidence="1 2">
    <name type="scientific">Geranomyces variabilis</name>
    <dbReference type="NCBI Taxonomy" id="109894"/>
    <lineage>
        <taxon>Eukaryota</taxon>
        <taxon>Fungi</taxon>
        <taxon>Fungi incertae sedis</taxon>
        <taxon>Chytridiomycota</taxon>
        <taxon>Chytridiomycota incertae sedis</taxon>
        <taxon>Chytridiomycetes</taxon>
        <taxon>Spizellomycetales</taxon>
        <taxon>Powellomycetaceae</taxon>
        <taxon>Geranomyces</taxon>
    </lineage>
</organism>
<gene>
    <name evidence="1" type="ORF">HDU87_003540</name>
</gene>
<comment type="caution">
    <text evidence="1">The sequence shown here is derived from an EMBL/GenBank/DDBJ whole genome shotgun (WGS) entry which is preliminary data.</text>
</comment>
<keyword evidence="2" id="KW-1185">Reference proteome</keyword>
<evidence type="ECO:0008006" key="3">
    <source>
        <dbReference type="Google" id="ProtNLM"/>
    </source>
</evidence>